<reference evidence="2" key="1">
    <citation type="submission" date="2020-07" db="EMBL/GenBank/DDBJ databases">
        <title>Multicomponent nature underlies the extraordinary mechanical properties of spider dragline silk.</title>
        <authorList>
            <person name="Kono N."/>
            <person name="Nakamura H."/>
            <person name="Mori M."/>
            <person name="Yoshida Y."/>
            <person name="Ohtoshi R."/>
            <person name="Malay A.D."/>
            <person name="Moran D.A.P."/>
            <person name="Tomita M."/>
            <person name="Numata K."/>
            <person name="Arakawa K."/>
        </authorList>
    </citation>
    <scope>NUCLEOTIDE SEQUENCE</scope>
</reference>
<dbReference type="GO" id="GO:0016747">
    <property type="term" value="F:acyltransferase activity, transferring groups other than amino-acyl groups"/>
    <property type="evidence" value="ECO:0007669"/>
    <property type="project" value="InterPro"/>
</dbReference>
<dbReference type="InterPro" id="IPR016181">
    <property type="entry name" value="Acyl_CoA_acyltransferase"/>
</dbReference>
<evidence type="ECO:0000259" key="1">
    <source>
        <dbReference type="PROSITE" id="PS51186"/>
    </source>
</evidence>
<dbReference type="EMBL" id="BMAO01013049">
    <property type="protein sequence ID" value="GFQ85895.1"/>
    <property type="molecule type" value="Genomic_DNA"/>
</dbReference>
<dbReference type="CDD" id="cd04301">
    <property type="entry name" value="NAT_SF"/>
    <property type="match status" value="1"/>
</dbReference>
<gene>
    <name evidence="2" type="primary">AVEN_200388_1</name>
    <name evidence="2" type="ORF">TNCT_337711</name>
</gene>
<protein>
    <submittedName>
        <fullName evidence="2">N-acetyltransferase domain-containing protein</fullName>
    </submittedName>
</protein>
<dbReference type="Proteomes" id="UP000887116">
    <property type="component" value="Unassembled WGS sequence"/>
</dbReference>
<dbReference type="InterPro" id="IPR000182">
    <property type="entry name" value="GNAT_dom"/>
</dbReference>
<dbReference type="AlphaFoldDB" id="A0A8X6KTD3"/>
<name>A0A8X6KTD3_TRICU</name>
<dbReference type="PANTHER" id="PTHR47237:SF1">
    <property type="entry name" value="SLL0310 PROTEIN"/>
    <property type="match status" value="1"/>
</dbReference>
<feature type="domain" description="N-acetyltransferase" evidence="1">
    <location>
        <begin position="25"/>
        <end position="144"/>
    </location>
</feature>
<dbReference type="Pfam" id="PF00583">
    <property type="entry name" value="Acetyltransf_1"/>
    <property type="match status" value="1"/>
</dbReference>
<dbReference type="InterPro" id="IPR052729">
    <property type="entry name" value="Acyl/Acetyltrans_Enzymes"/>
</dbReference>
<organism evidence="2 3">
    <name type="scientific">Trichonephila clavata</name>
    <name type="common">Joro spider</name>
    <name type="synonym">Nephila clavata</name>
    <dbReference type="NCBI Taxonomy" id="2740835"/>
    <lineage>
        <taxon>Eukaryota</taxon>
        <taxon>Metazoa</taxon>
        <taxon>Ecdysozoa</taxon>
        <taxon>Arthropoda</taxon>
        <taxon>Chelicerata</taxon>
        <taxon>Arachnida</taxon>
        <taxon>Araneae</taxon>
        <taxon>Araneomorphae</taxon>
        <taxon>Entelegynae</taxon>
        <taxon>Araneoidea</taxon>
        <taxon>Nephilidae</taxon>
        <taxon>Trichonephila</taxon>
    </lineage>
</organism>
<dbReference type="PANTHER" id="PTHR47237">
    <property type="entry name" value="SLL0310 PROTEIN"/>
    <property type="match status" value="1"/>
</dbReference>
<comment type="caution">
    <text evidence="2">The sequence shown here is derived from an EMBL/GenBank/DDBJ whole genome shotgun (WGS) entry which is preliminary data.</text>
</comment>
<accession>A0A8X6KTD3</accession>
<dbReference type="SUPFAM" id="SSF55729">
    <property type="entry name" value="Acyl-CoA N-acyltransferases (Nat)"/>
    <property type="match status" value="1"/>
</dbReference>
<dbReference type="PROSITE" id="PS51186">
    <property type="entry name" value="GNAT"/>
    <property type="match status" value="1"/>
</dbReference>
<evidence type="ECO:0000313" key="2">
    <source>
        <dbReference type="EMBL" id="GFQ85895.1"/>
    </source>
</evidence>
<dbReference type="Gene3D" id="3.40.630.30">
    <property type="match status" value="1"/>
</dbReference>
<proteinExistence type="predicted"/>
<keyword evidence="3" id="KW-1185">Reference proteome</keyword>
<sequence>MPRTLTTIIQEDKGQSLAEKGKFCFTIRNACEDDIPSIMETRKSIGIHDVSTVVQTAIKLCPQGIKIAETEDGKIIGTGAVTYIGDDENGIYFGGLYYVSPKFRSCGVGVKLFNCCYEISRVANLVGNSVPEMVGFTKTQENFP</sequence>
<evidence type="ECO:0000313" key="3">
    <source>
        <dbReference type="Proteomes" id="UP000887116"/>
    </source>
</evidence>
<dbReference type="OrthoDB" id="6432787at2759"/>